<dbReference type="GeneID" id="77727469"/>
<dbReference type="EMBL" id="JAKWFO010000003">
    <property type="protein sequence ID" value="KAI9637773.1"/>
    <property type="molecule type" value="Genomic_DNA"/>
</dbReference>
<reference evidence="1" key="1">
    <citation type="journal article" date="2022" name="G3 (Bethesda)">
        <title>High quality genome of the basidiomycete yeast Dioszegia hungarica PDD-24b-2 isolated from cloud water.</title>
        <authorList>
            <person name="Jarrige D."/>
            <person name="Haridas S."/>
            <person name="Bleykasten-Grosshans C."/>
            <person name="Joly M."/>
            <person name="Nadalig T."/>
            <person name="Sancelme M."/>
            <person name="Vuilleumier S."/>
            <person name="Grigoriev I.V."/>
            <person name="Amato P."/>
            <person name="Bringel F."/>
        </authorList>
    </citation>
    <scope>NUCLEOTIDE SEQUENCE</scope>
    <source>
        <strain evidence="1">PDD-24b-2</strain>
    </source>
</reference>
<dbReference type="RefSeq" id="XP_052947550.1">
    <property type="nucleotide sequence ID" value="XM_053088264.1"/>
</dbReference>
<accession>A0AA38HCP2</accession>
<dbReference type="Proteomes" id="UP001164286">
    <property type="component" value="Unassembled WGS sequence"/>
</dbReference>
<protein>
    <submittedName>
        <fullName evidence="1">Uncharacterized protein</fullName>
    </submittedName>
</protein>
<gene>
    <name evidence="1" type="ORF">MKK02DRAFT_31344</name>
</gene>
<comment type="caution">
    <text evidence="1">The sequence shown here is derived from an EMBL/GenBank/DDBJ whole genome shotgun (WGS) entry which is preliminary data.</text>
</comment>
<name>A0AA38HCP2_9TREE</name>
<sequence length="172" mass="18713">MMRPTLYSVAVISAILPVLCISKPAIRILAKGLGATGFLWIQDAGGQPSALYFDVLGPGNFLLTSTNSVPYKIPAKDWKSGEGEFEFHEISRAGYSGDEIIVKCHMTGDRVDKSATSEWSITTRPDVYVGGKAWEAIDCPEINGITLYRINDAMTTCTRQAESARGVEAYSQ</sequence>
<evidence type="ECO:0000313" key="2">
    <source>
        <dbReference type="Proteomes" id="UP001164286"/>
    </source>
</evidence>
<evidence type="ECO:0000313" key="1">
    <source>
        <dbReference type="EMBL" id="KAI9637773.1"/>
    </source>
</evidence>
<organism evidence="1 2">
    <name type="scientific">Dioszegia hungarica</name>
    <dbReference type="NCBI Taxonomy" id="4972"/>
    <lineage>
        <taxon>Eukaryota</taxon>
        <taxon>Fungi</taxon>
        <taxon>Dikarya</taxon>
        <taxon>Basidiomycota</taxon>
        <taxon>Agaricomycotina</taxon>
        <taxon>Tremellomycetes</taxon>
        <taxon>Tremellales</taxon>
        <taxon>Bulleribasidiaceae</taxon>
        <taxon>Dioszegia</taxon>
    </lineage>
</organism>
<dbReference type="AlphaFoldDB" id="A0AA38HCP2"/>
<keyword evidence="2" id="KW-1185">Reference proteome</keyword>
<proteinExistence type="predicted"/>